<keyword evidence="3" id="KW-1133">Transmembrane helix</keyword>
<feature type="transmembrane region" description="Helical" evidence="3">
    <location>
        <begin position="1693"/>
        <end position="1720"/>
    </location>
</feature>
<proteinExistence type="predicted"/>
<dbReference type="PANTHER" id="PTHR44103:SF1">
    <property type="entry name" value="PROPROTEIN CONVERTASE P"/>
    <property type="match status" value="1"/>
</dbReference>
<reference evidence="5 6" key="1">
    <citation type="submission" date="2010-05" db="EMBL/GenBank/DDBJ databases">
        <title>The Genome Sequence of Thecamonas trahens ATCC 50062.</title>
        <authorList>
            <consortium name="The Broad Institute Genome Sequencing Platform"/>
            <person name="Russ C."/>
            <person name="Cuomo C."/>
            <person name="Shea T."/>
            <person name="Young S.K."/>
            <person name="Zeng Q."/>
            <person name="Koehrsen M."/>
            <person name="Haas B."/>
            <person name="Borodovsky M."/>
            <person name="Guigo R."/>
            <person name="Alvarado L."/>
            <person name="Berlin A."/>
            <person name="Bochicchio J."/>
            <person name="Borenstein D."/>
            <person name="Chapman S."/>
            <person name="Chen Z."/>
            <person name="Freedman E."/>
            <person name="Gellesch M."/>
            <person name="Goldberg J."/>
            <person name="Griggs A."/>
            <person name="Gujja S."/>
            <person name="Heilman E."/>
            <person name="Heiman D."/>
            <person name="Hepburn T."/>
            <person name="Howarth C."/>
            <person name="Jen D."/>
            <person name="Larson L."/>
            <person name="Mehta T."/>
            <person name="Park D."/>
            <person name="Pearson M."/>
            <person name="Roberts A."/>
            <person name="Saif S."/>
            <person name="Shenoy N."/>
            <person name="Sisk P."/>
            <person name="Stolte C."/>
            <person name="Sykes S."/>
            <person name="Thomson T."/>
            <person name="Walk T."/>
            <person name="White J."/>
            <person name="Yandava C."/>
            <person name="Burger G."/>
            <person name="Gray M.W."/>
            <person name="Holland P.W.H."/>
            <person name="King N."/>
            <person name="Lang F.B.F."/>
            <person name="Roger A.J."/>
            <person name="Ruiz-Trillo I."/>
            <person name="Lander E."/>
            <person name="Nusbaum C."/>
        </authorList>
    </citation>
    <scope>NUCLEOTIDE SEQUENCE [LARGE SCALE GENOMIC DNA]</scope>
    <source>
        <strain evidence="5 6">ATCC 50062</strain>
    </source>
</reference>
<evidence type="ECO:0000313" key="6">
    <source>
        <dbReference type="Proteomes" id="UP000054408"/>
    </source>
</evidence>
<feature type="region of interest" description="Disordered" evidence="2">
    <location>
        <begin position="1965"/>
        <end position="2046"/>
    </location>
</feature>
<evidence type="ECO:0000256" key="4">
    <source>
        <dbReference type="SAM" id="SignalP"/>
    </source>
</evidence>
<feature type="transmembrane region" description="Helical" evidence="3">
    <location>
        <begin position="1803"/>
        <end position="1823"/>
    </location>
</feature>
<evidence type="ECO:0008006" key="7">
    <source>
        <dbReference type="Google" id="ProtNLM"/>
    </source>
</evidence>
<feature type="transmembrane region" description="Helical" evidence="3">
    <location>
        <begin position="1472"/>
        <end position="1493"/>
    </location>
</feature>
<feature type="compositionally biased region" description="Low complexity" evidence="2">
    <location>
        <begin position="1929"/>
        <end position="1949"/>
    </location>
</feature>
<accession>A0A0L0D7P8</accession>
<organism evidence="5 6">
    <name type="scientific">Thecamonas trahens ATCC 50062</name>
    <dbReference type="NCBI Taxonomy" id="461836"/>
    <lineage>
        <taxon>Eukaryota</taxon>
        <taxon>Apusozoa</taxon>
        <taxon>Apusomonadida</taxon>
        <taxon>Apusomonadidae</taxon>
        <taxon>Thecamonas</taxon>
    </lineage>
</organism>
<dbReference type="InterPro" id="IPR013517">
    <property type="entry name" value="FG-GAP"/>
</dbReference>
<dbReference type="InterPro" id="IPR028994">
    <property type="entry name" value="Integrin_alpha_N"/>
</dbReference>
<keyword evidence="3" id="KW-0472">Membrane</keyword>
<gene>
    <name evidence="5" type="ORF">AMSG_11800</name>
</gene>
<keyword evidence="1 4" id="KW-0732">Signal</keyword>
<feature type="transmembrane region" description="Helical" evidence="3">
    <location>
        <begin position="1541"/>
        <end position="1559"/>
    </location>
</feature>
<feature type="transmembrane region" description="Helical" evidence="3">
    <location>
        <begin position="1600"/>
        <end position="1619"/>
    </location>
</feature>
<feature type="region of interest" description="Disordered" evidence="2">
    <location>
        <begin position="1924"/>
        <end position="1949"/>
    </location>
</feature>
<feature type="transmembrane region" description="Helical" evidence="3">
    <location>
        <begin position="1829"/>
        <end position="1851"/>
    </location>
</feature>
<dbReference type="OrthoDB" id="10022113at2759"/>
<dbReference type="GeneID" id="25569715"/>
<dbReference type="Pfam" id="PF13517">
    <property type="entry name" value="FG-GAP_3"/>
    <property type="match status" value="4"/>
</dbReference>
<feature type="compositionally biased region" description="Low complexity" evidence="2">
    <location>
        <begin position="1967"/>
        <end position="2010"/>
    </location>
</feature>
<feature type="chain" id="PRO_5005537327" description="Fibronectin type III domain-containing protein" evidence="4">
    <location>
        <begin position="37"/>
        <end position="2046"/>
    </location>
</feature>
<feature type="transmembrane region" description="Helical" evidence="3">
    <location>
        <begin position="1648"/>
        <end position="1668"/>
    </location>
</feature>
<protein>
    <recommendedName>
        <fullName evidence="7">Fibronectin type III domain-containing protein</fullName>
    </recommendedName>
</protein>
<dbReference type="Proteomes" id="UP000054408">
    <property type="component" value="Unassembled WGS sequence"/>
</dbReference>
<feature type="signal peptide" evidence="4">
    <location>
        <begin position="1"/>
        <end position="36"/>
    </location>
</feature>
<dbReference type="SUPFAM" id="SSF51126">
    <property type="entry name" value="Pectin lyase-like"/>
    <property type="match status" value="1"/>
</dbReference>
<feature type="transmembrane region" description="Helical" evidence="3">
    <location>
        <begin position="1773"/>
        <end position="1791"/>
    </location>
</feature>
<evidence type="ECO:0000256" key="1">
    <source>
        <dbReference type="ARBA" id="ARBA00022729"/>
    </source>
</evidence>
<evidence type="ECO:0000313" key="5">
    <source>
        <dbReference type="EMBL" id="KNC48081.1"/>
    </source>
</evidence>
<sequence>MEAAIGREGDRPQMAMTVKGAIVAMVLLLVQDAALASCNVDYRLPAATTLASGSQPHGVVAAVLDSGTPFLDVAYIDFGVGSVMVMTRTGGGGWNVPASIDSTRTQPRTSAVGDVDGDGSPDLIVTFAAAGSNAIVLYRNIGWDATFPVSGLLQSYAVPVGGDPDGVAIGDINGDSLVDVVFSLAIADVIGAFMGTGPGTLAAAPIDLTSALPAAPSQPSQVSIVDVDVDGINDVVYVEAFGDRVIVMAGRPDIASTLATSVAVVDSAADTPFSFDVGDVDADSLPDIVVALFAEDKIALYVNLGDLAFSSRITLASEMDAPLTVAIADLNNDGAVDVVFCATFSDVVRWIPGNGAGGFTAAPQRIDDALSGARNVIVHDFDSDGALDVMAAAFFGGEVKLYTFDPSLSPFPYGRRLISNTANGARGVDAADFDGDGATDVVSASSFDNSIVVYYGDGTGYHLGNEVSVSGVADGVESVVAADYDGDGWTDIASASSGSGAIEWWRNIGKRNWAPSPMAIGTCDGAMKMSGGDFNNDGLPDLVAGCADAPSPSISAYINGDDGSTWTVQVVYSTPLIITNMDTAVGDIDDDGFVDVLFVASSVRLVGWASNAGGTGFLPPTTIDTLAIGFTIAAALCDVDDDGDLDVISAVANGGGSAISLYTQTAPGTISSTPTDLGGSYNLPYSISCRDASGDGFPDVAVASYSSDQISWLRNRGLGDGTFEAQEILTSTSIGAYRVKIVDVNNDGFNDLLCAGNDDDTIESFIQRPVLNATPMPAALPPHPAAVPLKVTDIYTALNTASQCTPQRIELAAGSVVVGGCSADGYLTVPAGAMWTIAGPAGVAPALRPRIDCGSAGGVMFEVGAGAQLKMTDVVLAGATVGSQPSAVTGLRVSGLDATLRLERVLVTGFSSQAASELQAMSGIGGSLAAVDGGRLDALDSAFDSNVAKGVGGAVALVGSAPSAHFTNCSFVANTALGGGGGAVAVLGSSASVVFDSGSTLASNSAPYGSGGGLLVTETAEGAMVAVNQTQIDDNVAGKLGGGVAVFEPLGCSVRLGAGALVSNNEARAGGGVSAVHAGYYEPERTDFVAADLPRAAAASLPDHSVVVLGIGAVISGNSARYGGAFFGCGAHIDASAAVASAPPTASVGGGVGFFCVDANNTLPSPALWLSAPAGGVAGASAGGYGDMYATPPVALAVEETTPGVTASGMVFGRGTLSASDGLGQQVVDAGLSLGVAPLDSHVIVTGAERGVAFVAVDGLAHLELISAAADGSLLPLDASLKLSLVRSSEETADPEVSTSVTMRITACPRGLGSDTQSALASNVLVCSPCDEGSYSDVESIEPCRAIPACPAFSLRPGSANTTHLVACMCKAGTWSPEAPLVTACRPCPVGAVCVGGGERPKAMYGWKLIDTATFRFAECPIASACRGGFVEPECGPTYNPDSYLCRQCAANSYRSRDGGCVKCPQAAISRLYLFVGLAAGIAFGSVIVIAAATRAIKAETEDDALLMSESQAAARIAASASAMTLAARNVVMHAMRRKPIPHALGVAFVYLQVLGILADAPFNWPESPVGRILRTANVANIDLGMFATDCTIKDFGTRYAFSVLAPAAFFCLVGLFVAGIKSLPRCFSCVADTHLDRVSGWTLGGRLLFSFGPLLYIPLSRAALVFFDCTKLPNGKYYLDANLDEECGSEAWLALLPLAILAVIAYVVALPALFGVVLWRNRKSLSSTEVLMRYGPIYTAYRQAYFWYEVALLLKRLGVVATALFFSRVDVWLFTLLVGIFMVSGAFQLKHEPFFFPLHNQLETRLNGAVLVLLGCGVLFWADKFYNRMTYLAIVVIAVASIGFSVVLLVTTSFREVRATFRYHRRRRRTRQAPGEGELDINALSIRDEVFLSLLARHVSDLENPALSSPLLDVQSRFETRRKPPLLPGLASGSSSELTDSSSGDGSLAEAVDATRMVTFVEPVGSTCSSSDSLSISLAPSASQSMSRSASRSMSRSASRSRSPAFGSSPAIAAGLSAPSSTLAPSRRSNPVISRTAPAPRKAAS</sequence>
<keyword evidence="3" id="KW-0812">Transmembrane</keyword>
<evidence type="ECO:0000256" key="2">
    <source>
        <dbReference type="SAM" id="MobiDB-lite"/>
    </source>
</evidence>
<dbReference type="SUPFAM" id="SSF69318">
    <property type="entry name" value="Integrin alpha N-terminal domain"/>
    <property type="match status" value="3"/>
</dbReference>
<dbReference type="Gene3D" id="2.130.10.130">
    <property type="entry name" value="Integrin alpha, N-terminal"/>
    <property type="match status" value="3"/>
</dbReference>
<feature type="compositionally biased region" description="Polar residues" evidence="2">
    <location>
        <begin position="2019"/>
        <end position="2034"/>
    </location>
</feature>
<dbReference type="EMBL" id="GL349449">
    <property type="protein sequence ID" value="KNC48081.1"/>
    <property type="molecule type" value="Genomic_DNA"/>
</dbReference>
<name>A0A0L0D7P8_THETB</name>
<dbReference type="InterPro" id="IPR011050">
    <property type="entry name" value="Pectin_lyase_fold/virulence"/>
</dbReference>
<evidence type="ECO:0000256" key="3">
    <source>
        <dbReference type="SAM" id="Phobius"/>
    </source>
</evidence>
<dbReference type="PANTHER" id="PTHR44103">
    <property type="entry name" value="PROPROTEIN CONVERTASE P"/>
    <property type="match status" value="1"/>
</dbReference>
<keyword evidence="6" id="KW-1185">Reference proteome</keyword>
<dbReference type="RefSeq" id="XP_013759118.1">
    <property type="nucleotide sequence ID" value="XM_013903664.1"/>
</dbReference>
<dbReference type="STRING" id="461836.A0A0L0D7P8"/>